<evidence type="ECO:0008006" key="4">
    <source>
        <dbReference type="Google" id="ProtNLM"/>
    </source>
</evidence>
<protein>
    <recommendedName>
        <fullName evidence="4">FokI cleavage domain-containing protein</fullName>
    </recommendedName>
</protein>
<proteinExistence type="predicted"/>
<evidence type="ECO:0000313" key="2">
    <source>
        <dbReference type="EMBL" id="SFP41483.1"/>
    </source>
</evidence>
<dbReference type="AlphaFoldDB" id="A0A1I5Q5A4"/>
<evidence type="ECO:0000313" key="3">
    <source>
        <dbReference type="Proteomes" id="UP000183769"/>
    </source>
</evidence>
<feature type="region of interest" description="Disordered" evidence="1">
    <location>
        <begin position="235"/>
        <end position="257"/>
    </location>
</feature>
<dbReference type="SUPFAM" id="SSF52980">
    <property type="entry name" value="Restriction endonuclease-like"/>
    <property type="match status" value="1"/>
</dbReference>
<reference evidence="3" key="1">
    <citation type="submission" date="2016-10" db="EMBL/GenBank/DDBJ databases">
        <authorList>
            <person name="Varghese N."/>
            <person name="Submissions S."/>
        </authorList>
    </citation>
    <scope>NUCLEOTIDE SEQUENCE [LARGE SCALE GENOMIC DNA]</scope>
    <source>
        <strain evidence="3">CGMCC 1.10329</strain>
    </source>
</reference>
<accession>A0A1I5Q5A4</accession>
<dbReference type="InterPro" id="IPR011335">
    <property type="entry name" value="Restrct_endonuc-II-like"/>
</dbReference>
<evidence type="ECO:0000256" key="1">
    <source>
        <dbReference type="SAM" id="MobiDB-lite"/>
    </source>
</evidence>
<name>A0A1I5Q5A4_9EURY</name>
<dbReference type="Proteomes" id="UP000183769">
    <property type="component" value="Unassembled WGS sequence"/>
</dbReference>
<dbReference type="EMBL" id="FOXI01000003">
    <property type="protein sequence ID" value="SFP41483.1"/>
    <property type="molecule type" value="Genomic_DNA"/>
</dbReference>
<gene>
    <name evidence="2" type="ORF">SAMN05216277_103263</name>
</gene>
<dbReference type="OrthoDB" id="9837at2157"/>
<dbReference type="Gene3D" id="3.40.91.30">
    <property type="match status" value="1"/>
</dbReference>
<sequence length="449" mass="51991">MALADNQQLTRVWDAFEENEYRMQDSQGDIVDMETADERRRDRLPRLRELIDEFLNENMALGEFKSEIDGQNKRFPYWGFKGMNGMMFFNMLYSSAGEGRRDELADLLRNLIQPPEDESAAKEKIRTLEGFVERLRNEVDDLRKAPRPGSIPYFLSYFWQIHDPDRYPIYYTSMVNALSDLALWEPKDDLADSYAEFWELNEEMRESLADYTGRDVHLWTVEHVFWYWQQRDEFDEDDDDESGETTHQTLPDSYTPPIVSILPDLADNTEEMEELAEETGNAVETLFENRLAKCLRMIGFEVEELGQGMGRNPDGVAKDRMHNYAIIYDAKVRRNGYSINTGDERQFQDYINREVPTLRNQGFRNIYFAVISGTISDESQEAVRTLKITTDIQEVRLVEADALLALLENRLRDPMFSLGPGDASGPGIQDFFAESGILSAADIREELGI</sequence>
<dbReference type="RefSeq" id="WP_074876641.1">
    <property type="nucleotide sequence ID" value="NZ_FOXI01000003.1"/>
</dbReference>
<keyword evidence="3" id="KW-1185">Reference proteome</keyword>
<organism evidence="2 3">
    <name type="scientific">Halolamina pelagica</name>
    <dbReference type="NCBI Taxonomy" id="699431"/>
    <lineage>
        <taxon>Archaea</taxon>
        <taxon>Methanobacteriati</taxon>
        <taxon>Methanobacteriota</taxon>
        <taxon>Stenosarchaea group</taxon>
        <taxon>Halobacteria</taxon>
        <taxon>Halobacteriales</taxon>
        <taxon>Haloferacaceae</taxon>
    </lineage>
</organism>